<dbReference type="SUPFAM" id="SSF46689">
    <property type="entry name" value="Homeodomain-like"/>
    <property type="match status" value="2"/>
</dbReference>
<dbReference type="InterPro" id="IPR011051">
    <property type="entry name" value="RmlC_Cupin_sf"/>
</dbReference>
<dbReference type="Gene3D" id="1.10.10.60">
    <property type="entry name" value="Homeodomain-like"/>
    <property type="match status" value="2"/>
</dbReference>
<sequence>MNSYQLMIDSLQVRFLHIKSYALDYHWHAAKRTLHHSVLWYVEQGSFYLTLDEISYTCQEGQLCVLPANGEISYRAISDELRIISINFDAEISFLSDRSWEHVLNIPVIFEAGAAELQPLVGEMLDHSGVASPFLSLFMQSSLLRILYVVLQQSMADPVAASFQRMDERIHTIIHYLLAHPDQMPEVAQLADLVSLSESHLRKLFIQYTGQAPLHFIHRLKIEQAKKLLAASTKTISQISYELGVHHANYFTRLFKAKTGFTPQQYRQQFGMWLNE</sequence>
<dbReference type="Proteomes" id="UP001165962">
    <property type="component" value="Unassembled WGS sequence"/>
</dbReference>
<protein>
    <submittedName>
        <fullName evidence="5">AraC family transcriptional regulator</fullName>
    </submittedName>
</protein>
<dbReference type="InterPro" id="IPR018060">
    <property type="entry name" value="HTH_AraC"/>
</dbReference>
<keyword evidence="3" id="KW-0804">Transcription</keyword>
<evidence type="ECO:0000256" key="1">
    <source>
        <dbReference type="ARBA" id="ARBA00023015"/>
    </source>
</evidence>
<proteinExistence type="predicted"/>
<evidence type="ECO:0000256" key="2">
    <source>
        <dbReference type="ARBA" id="ARBA00023125"/>
    </source>
</evidence>
<keyword evidence="2" id="KW-0238">DNA-binding</keyword>
<dbReference type="PANTHER" id="PTHR43280:SF30">
    <property type="entry name" value="MMSAB OPERON REGULATORY PROTEIN"/>
    <property type="match status" value="1"/>
</dbReference>
<gene>
    <name evidence="5" type="ORF">G9U52_11790</name>
</gene>
<dbReference type="PROSITE" id="PS00041">
    <property type="entry name" value="HTH_ARAC_FAMILY_1"/>
    <property type="match status" value="1"/>
</dbReference>
<comment type="caution">
    <text evidence="5">The sequence shown here is derived from an EMBL/GenBank/DDBJ whole genome shotgun (WGS) entry which is preliminary data.</text>
</comment>
<dbReference type="InterPro" id="IPR014710">
    <property type="entry name" value="RmlC-like_jellyroll"/>
</dbReference>
<evidence type="ECO:0000256" key="3">
    <source>
        <dbReference type="ARBA" id="ARBA00023163"/>
    </source>
</evidence>
<name>A0ABX0J5S9_9BACL</name>
<dbReference type="PANTHER" id="PTHR43280">
    <property type="entry name" value="ARAC-FAMILY TRANSCRIPTIONAL REGULATOR"/>
    <property type="match status" value="1"/>
</dbReference>
<dbReference type="Gene3D" id="2.60.120.10">
    <property type="entry name" value="Jelly Rolls"/>
    <property type="match status" value="1"/>
</dbReference>
<dbReference type="PRINTS" id="PR00032">
    <property type="entry name" value="HTHARAC"/>
</dbReference>
<dbReference type="CDD" id="cd02208">
    <property type="entry name" value="cupin_RmlC-like"/>
    <property type="match status" value="1"/>
</dbReference>
<dbReference type="SUPFAM" id="SSF51182">
    <property type="entry name" value="RmlC-like cupins"/>
    <property type="match status" value="1"/>
</dbReference>
<evidence type="ECO:0000313" key="6">
    <source>
        <dbReference type="Proteomes" id="UP001165962"/>
    </source>
</evidence>
<dbReference type="InterPro" id="IPR018062">
    <property type="entry name" value="HTH_AraC-typ_CS"/>
</dbReference>
<dbReference type="InterPro" id="IPR009057">
    <property type="entry name" value="Homeodomain-like_sf"/>
</dbReference>
<evidence type="ECO:0000259" key="4">
    <source>
        <dbReference type="PROSITE" id="PS01124"/>
    </source>
</evidence>
<organism evidence="5 6">
    <name type="scientific">Paenibacillus agricola</name>
    <dbReference type="NCBI Taxonomy" id="2716264"/>
    <lineage>
        <taxon>Bacteria</taxon>
        <taxon>Bacillati</taxon>
        <taxon>Bacillota</taxon>
        <taxon>Bacilli</taxon>
        <taxon>Bacillales</taxon>
        <taxon>Paenibacillaceae</taxon>
        <taxon>Paenibacillus</taxon>
    </lineage>
</organism>
<keyword evidence="1" id="KW-0805">Transcription regulation</keyword>
<dbReference type="Pfam" id="PF12833">
    <property type="entry name" value="HTH_18"/>
    <property type="match status" value="1"/>
</dbReference>
<dbReference type="InterPro" id="IPR003313">
    <property type="entry name" value="AraC-bd"/>
</dbReference>
<dbReference type="SMART" id="SM00342">
    <property type="entry name" value="HTH_ARAC"/>
    <property type="match status" value="1"/>
</dbReference>
<dbReference type="InterPro" id="IPR020449">
    <property type="entry name" value="Tscrpt_reg_AraC-type_HTH"/>
</dbReference>
<dbReference type="PROSITE" id="PS01124">
    <property type="entry name" value="HTH_ARAC_FAMILY_2"/>
    <property type="match status" value="1"/>
</dbReference>
<accession>A0ABX0J5S9</accession>
<evidence type="ECO:0000313" key="5">
    <source>
        <dbReference type="EMBL" id="NHN30514.1"/>
    </source>
</evidence>
<keyword evidence="6" id="KW-1185">Reference proteome</keyword>
<dbReference type="RefSeq" id="WP_166149702.1">
    <property type="nucleotide sequence ID" value="NZ_JAAOIW010000004.1"/>
</dbReference>
<dbReference type="EMBL" id="JAAOIW010000004">
    <property type="protein sequence ID" value="NHN30514.1"/>
    <property type="molecule type" value="Genomic_DNA"/>
</dbReference>
<reference evidence="5" key="1">
    <citation type="submission" date="2020-03" db="EMBL/GenBank/DDBJ databases">
        <title>Draft sequencing of Paenibacilllus sp. S3N08.</title>
        <authorList>
            <person name="Kim D.-U."/>
        </authorList>
    </citation>
    <scope>NUCLEOTIDE SEQUENCE</scope>
    <source>
        <strain evidence="5">S3N08</strain>
    </source>
</reference>
<dbReference type="Pfam" id="PF02311">
    <property type="entry name" value="AraC_binding"/>
    <property type="match status" value="1"/>
</dbReference>
<feature type="domain" description="HTH araC/xylS-type" evidence="4">
    <location>
        <begin position="171"/>
        <end position="269"/>
    </location>
</feature>